<keyword evidence="2" id="KW-1133">Transmembrane helix</keyword>
<feature type="compositionally biased region" description="Polar residues" evidence="1">
    <location>
        <begin position="1184"/>
        <end position="1201"/>
    </location>
</feature>
<keyword evidence="2" id="KW-0812">Transmembrane</keyword>
<feature type="region of interest" description="Disordered" evidence="1">
    <location>
        <begin position="391"/>
        <end position="462"/>
    </location>
</feature>
<feature type="compositionally biased region" description="Low complexity" evidence="1">
    <location>
        <begin position="208"/>
        <end position="217"/>
    </location>
</feature>
<feature type="compositionally biased region" description="Low complexity" evidence="1">
    <location>
        <begin position="155"/>
        <end position="168"/>
    </location>
</feature>
<feature type="compositionally biased region" description="Polar residues" evidence="1">
    <location>
        <begin position="818"/>
        <end position="832"/>
    </location>
</feature>
<feature type="region of interest" description="Disordered" evidence="1">
    <location>
        <begin position="155"/>
        <end position="233"/>
    </location>
</feature>
<protein>
    <recommendedName>
        <fullName evidence="3">DUF4758 domain-containing protein</fullName>
    </recommendedName>
</protein>
<dbReference type="OMA" id="XATETIV"/>
<feature type="compositionally biased region" description="Acidic residues" evidence="1">
    <location>
        <begin position="410"/>
        <end position="419"/>
    </location>
</feature>
<feature type="region of interest" description="Disordered" evidence="1">
    <location>
        <begin position="1110"/>
        <end position="1129"/>
    </location>
</feature>
<dbReference type="Pfam" id="PF15950">
    <property type="entry name" value="DUF4758"/>
    <property type="match status" value="1"/>
</dbReference>
<proteinExistence type="predicted"/>
<feature type="compositionally biased region" description="Polar residues" evidence="1">
    <location>
        <begin position="304"/>
        <end position="315"/>
    </location>
</feature>
<reference evidence="4 5" key="1">
    <citation type="submission" date="2015-12" db="EMBL/GenBank/DDBJ databases">
        <title>The genome of Folsomia candida.</title>
        <authorList>
            <person name="Faddeeva A."/>
            <person name="Derks M.F."/>
            <person name="Anvar Y."/>
            <person name="Smit S."/>
            <person name="Van Straalen N."/>
            <person name="Roelofs D."/>
        </authorList>
    </citation>
    <scope>NUCLEOTIDE SEQUENCE [LARGE SCALE GENOMIC DNA]</scope>
    <source>
        <strain evidence="4 5">VU population</strain>
        <tissue evidence="4">Whole body</tissue>
    </source>
</reference>
<organism evidence="4 5">
    <name type="scientific">Folsomia candida</name>
    <name type="common">Springtail</name>
    <dbReference type="NCBI Taxonomy" id="158441"/>
    <lineage>
        <taxon>Eukaryota</taxon>
        <taxon>Metazoa</taxon>
        <taxon>Ecdysozoa</taxon>
        <taxon>Arthropoda</taxon>
        <taxon>Hexapoda</taxon>
        <taxon>Collembola</taxon>
        <taxon>Entomobryomorpha</taxon>
        <taxon>Isotomoidea</taxon>
        <taxon>Isotomidae</taxon>
        <taxon>Proisotominae</taxon>
        <taxon>Folsomia</taxon>
    </lineage>
</organism>
<feature type="region of interest" description="Disordered" evidence="1">
    <location>
        <begin position="1136"/>
        <end position="1205"/>
    </location>
</feature>
<feature type="compositionally biased region" description="Basic and acidic residues" evidence="1">
    <location>
        <begin position="174"/>
        <end position="186"/>
    </location>
</feature>
<evidence type="ECO:0000313" key="4">
    <source>
        <dbReference type="EMBL" id="OXA44167.1"/>
    </source>
</evidence>
<feature type="compositionally biased region" description="Polar residues" evidence="1">
    <location>
        <begin position="712"/>
        <end position="733"/>
    </location>
</feature>
<feature type="compositionally biased region" description="Basic and acidic residues" evidence="1">
    <location>
        <begin position="1153"/>
        <end position="1169"/>
    </location>
</feature>
<gene>
    <name evidence="4" type="ORF">Fcan01_21193</name>
</gene>
<evidence type="ECO:0000259" key="3">
    <source>
        <dbReference type="Pfam" id="PF15950"/>
    </source>
</evidence>
<dbReference type="InterPro" id="IPR031866">
    <property type="entry name" value="DUF4758"/>
</dbReference>
<feature type="region of interest" description="Disordered" evidence="1">
    <location>
        <begin position="577"/>
        <end position="640"/>
    </location>
</feature>
<feature type="compositionally biased region" description="Acidic residues" evidence="1">
    <location>
        <begin position="593"/>
        <end position="616"/>
    </location>
</feature>
<feature type="region of interest" description="Disordered" evidence="1">
    <location>
        <begin position="787"/>
        <end position="925"/>
    </location>
</feature>
<feature type="region of interest" description="Disordered" evidence="1">
    <location>
        <begin position="712"/>
        <end position="771"/>
    </location>
</feature>
<evidence type="ECO:0000313" key="5">
    <source>
        <dbReference type="Proteomes" id="UP000198287"/>
    </source>
</evidence>
<comment type="caution">
    <text evidence="4">The sequence shown here is derived from an EMBL/GenBank/DDBJ whole genome shotgun (WGS) entry which is preliminary data.</text>
</comment>
<feature type="compositionally biased region" description="Polar residues" evidence="1">
    <location>
        <begin position="900"/>
        <end position="912"/>
    </location>
</feature>
<feature type="region of interest" description="Disordered" evidence="1">
    <location>
        <begin position="285"/>
        <end position="320"/>
    </location>
</feature>
<evidence type="ECO:0000256" key="1">
    <source>
        <dbReference type="SAM" id="MobiDB-lite"/>
    </source>
</evidence>
<dbReference type="Proteomes" id="UP000198287">
    <property type="component" value="Unassembled WGS sequence"/>
</dbReference>
<feature type="compositionally biased region" description="Low complexity" evidence="1">
    <location>
        <begin position="629"/>
        <end position="638"/>
    </location>
</feature>
<evidence type="ECO:0000256" key="2">
    <source>
        <dbReference type="SAM" id="Phobius"/>
    </source>
</evidence>
<dbReference type="PANTHER" id="PTHR39072">
    <property type="entry name" value="RE48511P"/>
    <property type="match status" value="1"/>
</dbReference>
<feature type="transmembrane region" description="Helical" evidence="2">
    <location>
        <begin position="7"/>
        <end position="33"/>
    </location>
</feature>
<keyword evidence="5" id="KW-1185">Reference proteome</keyword>
<keyword evidence="2" id="KW-0472">Membrane</keyword>
<feature type="compositionally biased region" description="Low complexity" evidence="1">
    <location>
        <begin position="427"/>
        <end position="449"/>
    </location>
</feature>
<feature type="domain" description="DUF4758" evidence="3">
    <location>
        <begin position="498"/>
        <end position="549"/>
    </location>
</feature>
<feature type="compositionally biased region" description="Basic residues" evidence="1">
    <location>
        <begin position="753"/>
        <end position="762"/>
    </location>
</feature>
<dbReference type="PANTHER" id="PTHR39072:SF3">
    <property type="entry name" value="RE48511P"/>
    <property type="match status" value="1"/>
</dbReference>
<dbReference type="OrthoDB" id="6430068at2759"/>
<feature type="region of interest" description="Disordered" evidence="1">
    <location>
        <begin position="36"/>
        <end position="56"/>
    </location>
</feature>
<accession>A0A226DHI7</accession>
<sequence>MTRRRLLVQVVTVSVVILIVILVSGIIAVQLYGGGGGRGGKGQPMTGIQSRMQNTDDDDAYFRDPPLIWNRMVSPSGMTQFGVEISPPTVVEEEAPRLLVATPRAEMYTSTQKTPPKFVYNRPPFLFSTTAKSALATTTPTWPNISNIATNSIIPPSSTVSSTNNLLGRRPRLRPRDNAVKSDPLPDARSYIQNRPVYSKPSPKPRLALKLPSQLLLKENTTPQASKPAEDADDIERITQTVYGFLDFVTTIGNTVMVFTPQTKKVEAVNVEVKPTLASSVASVVKATPTPTLPPPAQEEEENVSTTGKPTAQQKRQPKQFLPEAPTIEASEVELEQEVTAVQAPPLEAFNTVVGRQEVKPIKAPAVVATPVPVVEPEIRTQVNVVASAPNLGSGEFIEGGDFPSSGEQEQQEQEEDDAPQVAAENPSTTTTTTTTTTTPPTTTTSTTPKPQSKSNKHGFTLKLTPKHNSPVIITPAFSVPVVVTAQKVDTPPPVVVSSTSVALQPTGLLNKIYETKVDKAGATTVLETAIIGTYIGTQYVRLLETTSSVLPIVAPQPTKAFQFPSLVKPTALAQQKVSTTTTTTSTPHTPDQDDEFEQDDQDTEEQPQPDQDDQDSVAHVQGEEEQTSKQSTSTTATPVLHLEPTPTASEEQTHYILPQKAEKIYVSPVPSPNAYSRGPGLYVDINPAKSAGDGGVAVVTATPTRGKQFRLTSNRFNPRNAKNQGGSDSNELTHQEVVAVPAQPDSSDSSRSRSRFGRNRGRSSSGGKNVEDVAVSTVVVSATPTRRFKSGRSSATVVTPAPPPPAQSSGRSKDFSSYKSGRGFTPSSRGGQQQQQNQQVNPTSSTSIYRFKLNRPTGRWRFKPSPKPKVNIIKTKEGDDQQENDEGGDQAASPGPIYHNSQSYSEQQGELQTPEETRTESNELVQELEPELVPQTIRVNTVTPTDFSDLEKFLEIATIRSPYVFQAGNVKNTRYITVTKTFTKEVIQPTLASSQAEASLENILATKPPYEKILEGSSDVATLPVIALGGDMATPPLETITQSFSTTQLMLKTSILPVLYDGVTTLYTLTQSYFITRLVTAHKTVPPVELFQFVPTKSLNEFNTALQEAGSEHREHLLGSESEDENDTNYEHIIAPPDELTSVGSDFDPSSMDEKLPKRPPKSSKEFSPRGGKSSSEIVSSSPNNNPFLNQSPPNFNSIPQDPLASIAGLTPEQLAFIRYFTAQNQQQSPQPQAFPQLQQQPQFNPFQQQQQQQAPLLPPSAPSPLIQAQQAVANGYSLTSSPVVVDTLATVTETKTLRLLFGAKPTHTVLYSTRVVPTRMTSYVTASLPVKPTQAIIQNNPFLNGLPFPLAYVG</sequence>
<dbReference type="EMBL" id="LNIX01000020">
    <property type="protein sequence ID" value="OXA44167.1"/>
    <property type="molecule type" value="Genomic_DNA"/>
</dbReference>
<name>A0A226DHI7_FOLCA</name>